<protein>
    <submittedName>
        <fullName evidence="2">Uncharacterized protein</fullName>
    </submittedName>
</protein>
<feature type="compositionally biased region" description="Low complexity" evidence="1">
    <location>
        <begin position="302"/>
        <end position="322"/>
    </location>
</feature>
<feature type="compositionally biased region" description="Polar residues" evidence="1">
    <location>
        <begin position="227"/>
        <end position="301"/>
    </location>
</feature>
<feature type="compositionally biased region" description="Polar residues" evidence="1">
    <location>
        <begin position="328"/>
        <end position="358"/>
    </location>
</feature>
<reference evidence="2" key="1">
    <citation type="submission" date="2022-12" db="EMBL/GenBank/DDBJ databases">
        <title>Chromosome-level genome assembly of the bean flower thrips Megalurothrips usitatus.</title>
        <authorList>
            <person name="Ma L."/>
            <person name="Liu Q."/>
            <person name="Li H."/>
            <person name="Cai W."/>
        </authorList>
    </citation>
    <scope>NUCLEOTIDE SEQUENCE</scope>
    <source>
        <strain evidence="2">Cailab_2022a</strain>
    </source>
</reference>
<feature type="region of interest" description="Disordered" evidence="1">
    <location>
        <begin position="1"/>
        <end position="72"/>
    </location>
</feature>
<dbReference type="Proteomes" id="UP001075354">
    <property type="component" value="Chromosome 2"/>
</dbReference>
<dbReference type="AlphaFoldDB" id="A0AAV7XYI9"/>
<feature type="compositionally biased region" description="Polar residues" evidence="1">
    <location>
        <begin position="1"/>
        <end position="11"/>
    </location>
</feature>
<feature type="region of interest" description="Disordered" evidence="1">
    <location>
        <begin position="141"/>
        <end position="371"/>
    </location>
</feature>
<sequence length="621" mass="68370">MSSNSNSSTDTIPLVDLSNSQEDEYELTEDQKRKGNEVVQIVDSPNVKKPRLSDCIPPKARQNPQGSENELASLHQRLNSLEKLVAQVPFQTLPKGQYVTREEYEEILGRVERIEQRIDKVEKIFGSIKSAFEGIVPSQISRTTSTSSIGKQTKSPSENSRSFLSKPAESDTGTVKAAAGNSKPTSSDSATPRTSKEPANVPAASKSSKPTANVPAQPIINPKFPTPRSNIVKSLNTQNVHVTPGPSTSGTQPLRTGAENSPLQSTELTASSTMRPVVMTTTNNVLRVSPGTTNSKRSFGQPSTNPGLSSTSPSTSQPRTSSAPLNIRNLSPSITVTPISNNRNSVQNAQLPSSTVTPSGRDHQTTNATISSDHLRNNLSEILSEPPCSQNDLNILQGQEELPEGIIGNIHVKQELYDSYPLEKVDTLCFRKEKDNGKEYILIYIGGGGRKVRNQSKYAAIGQLSLSDTWIRVLPFLSDLDTTNPNKQIRTIQAEAEIIAAVFALEDVKRNSIEPDPLRVTIVTKSDKLKTIMSDPGSYYFNLNSCVCTAFPCGHPDRWMTLDTFAQTFPDDLPRLVLATCTRRIEVRWRTYASDRQDGQMKEFFRQNFQTKMRSFLKMAK</sequence>
<evidence type="ECO:0000313" key="3">
    <source>
        <dbReference type="Proteomes" id="UP001075354"/>
    </source>
</evidence>
<accession>A0AAV7XYI9</accession>
<proteinExistence type="predicted"/>
<feature type="compositionally biased region" description="Polar residues" evidence="1">
    <location>
        <begin position="182"/>
        <end position="193"/>
    </location>
</feature>
<organism evidence="2 3">
    <name type="scientific">Megalurothrips usitatus</name>
    <name type="common">bean blossom thrips</name>
    <dbReference type="NCBI Taxonomy" id="439358"/>
    <lineage>
        <taxon>Eukaryota</taxon>
        <taxon>Metazoa</taxon>
        <taxon>Ecdysozoa</taxon>
        <taxon>Arthropoda</taxon>
        <taxon>Hexapoda</taxon>
        <taxon>Insecta</taxon>
        <taxon>Pterygota</taxon>
        <taxon>Neoptera</taxon>
        <taxon>Paraneoptera</taxon>
        <taxon>Thysanoptera</taxon>
        <taxon>Terebrantia</taxon>
        <taxon>Thripoidea</taxon>
        <taxon>Thripidae</taxon>
        <taxon>Megalurothrips</taxon>
    </lineage>
</organism>
<dbReference type="EMBL" id="JAPTSV010000002">
    <property type="protein sequence ID" value="KAJ1530717.1"/>
    <property type="molecule type" value="Genomic_DNA"/>
</dbReference>
<gene>
    <name evidence="2" type="ORF">ONE63_005578</name>
</gene>
<evidence type="ECO:0000256" key="1">
    <source>
        <dbReference type="SAM" id="MobiDB-lite"/>
    </source>
</evidence>
<comment type="caution">
    <text evidence="2">The sequence shown here is derived from an EMBL/GenBank/DDBJ whole genome shotgun (WGS) entry which is preliminary data.</text>
</comment>
<evidence type="ECO:0000313" key="2">
    <source>
        <dbReference type="EMBL" id="KAJ1530717.1"/>
    </source>
</evidence>
<name>A0AAV7XYI9_9NEOP</name>
<feature type="compositionally biased region" description="Polar residues" evidence="1">
    <location>
        <begin position="149"/>
        <end position="163"/>
    </location>
</feature>
<keyword evidence="3" id="KW-1185">Reference proteome</keyword>